<accession>A0ABT0PSX0</accession>
<dbReference type="Proteomes" id="UP001203607">
    <property type="component" value="Unassembled WGS sequence"/>
</dbReference>
<organism evidence="1 2">
    <name type="scientific">Flagellimonas spongiicola</name>
    <dbReference type="NCBI Taxonomy" id="2942208"/>
    <lineage>
        <taxon>Bacteria</taxon>
        <taxon>Pseudomonadati</taxon>
        <taxon>Bacteroidota</taxon>
        <taxon>Flavobacteriia</taxon>
        <taxon>Flavobacteriales</taxon>
        <taxon>Flavobacteriaceae</taxon>
        <taxon>Flagellimonas</taxon>
    </lineage>
</organism>
<keyword evidence="2" id="KW-1185">Reference proteome</keyword>
<name>A0ABT0PSX0_9FLAO</name>
<comment type="caution">
    <text evidence="1">The sequence shown here is derived from an EMBL/GenBank/DDBJ whole genome shotgun (WGS) entry which is preliminary data.</text>
</comment>
<evidence type="ECO:0000313" key="2">
    <source>
        <dbReference type="Proteomes" id="UP001203607"/>
    </source>
</evidence>
<gene>
    <name evidence="1" type="ORF">M3P19_08570</name>
</gene>
<dbReference type="EMBL" id="JAMFMA010000002">
    <property type="protein sequence ID" value="MCL6274061.1"/>
    <property type="molecule type" value="Genomic_DNA"/>
</dbReference>
<proteinExistence type="predicted"/>
<dbReference type="Gene3D" id="2.160.20.120">
    <property type="match status" value="1"/>
</dbReference>
<reference evidence="1 2" key="1">
    <citation type="submission" date="2022-05" db="EMBL/GenBank/DDBJ databases">
        <authorList>
            <person name="Park J.-S."/>
        </authorList>
    </citation>
    <scope>NUCLEOTIDE SEQUENCE [LARGE SCALE GENOMIC DNA]</scope>
    <source>
        <strain evidence="1 2">2012CJ35-5</strain>
    </source>
</reference>
<dbReference type="RefSeq" id="WP_249657250.1">
    <property type="nucleotide sequence ID" value="NZ_JAMFMA010000002.1"/>
</dbReference>
<sequence>MLNPATEFIQIDAGNCFQVTLRTSNKSNEIQVEANIEGEYAPDLLVKIEEIGATMVISAGFQPNFTNPNDKLSAHKVISIELDITVPEYKNVAVFGTHSRVDATGDYSTLSVKLDSGTCTLNDVTETIVVKTQKGDINVFASEGRFSANSSYGKVNKEFIPNGDTTYNLNTVEGTILLKKTK</sequence>
<protein>
    <recommendedName>
        <fullName evidence="3">Adhesin domain-containing protein</fullName>
    </recommendedName>
</protein>
<evidence type="ECO:0000313" key="1">
    <source>
        <dbReference type="EMBL" id="MCL6274061.1"/>
    </source>
</evidence>
<evidence type="ECO:0008006" key="3">
    <source>
        <dbReference type="Google" id="ProtNLM"/>
    </source>
</evidence>